<reference evidence="3" key="1">
    <citation type="submission" date="2016-10" db="EMBL/GenBank/DDBJ databases">
        <authorList>
            <person name="Varghese N."/>
            <person name="Submissions S."/>
        </authorList>
    </citation>
    <scope>NUCLEOTIDE SEQUENCE [LARGE SCALE GENOMIC DNA]</scope>
    <source>
        <strain evidence="3">DSM 23925</strain>
    </source>
</reference>
<dbReference type="EMBL" id="FOVN01000002">
    <property type="protein sequence ID" value="SFN62914.1"/>
    <property type="molecule type" value="Genomic_DNA"/>
</dbReference>
<protein>
    <submittedName>
        <fullName evidence="2">Uncharacterized protein</fullName>
    </submittedName>
</protein>
<keyword evidence="3" id="KW-1185">Reference proteome</keyword>
<evidence type="ECO:0000313" key="2">
    <source>
        <dbReference type="EMBL" id="SFN62914.1"/>
    </source>
</evidence>
<feature type="signal peptide" evidence="1">
    <location>
        <begin position="1"/>
        <end position="24"/>
    </location>
</feature>
<dbReference type="STRING" id="649333.SAMN04487989_102118"/>
<dbReference type="RefSeq" id="WP_092206906.1">
    <property type="nucleotide sequence ID" value="NZ_FOVN01000002.1"/>
</dbReference>
<accession>A0A1I5AKB3</accession>
<organism evidence="2 3">
    <name type="scientific">Bizionia echini</name>
    <dbReference type="NCBI Taxonomy" id="649333"/>
    <lineage>
        <taxon>Bacteria</taxon>
        <taxon>Pseudomonadati</taxon>
        <taxon>Bacteroidota</taxon>
        <taxon>Flavobacteriia</taxon>
        <taxon>Flavobacteriales</taxon>
        <taxon>Flavobacteriaceae</taxon>
        <taxon>Bizionia</taxon>
    </lineage>
</organism>
<name>A0A1I5AKB3_9FLAO</name>
<proteinExistence type="predicted"/>
<dbReference type="OrthoDB" id="9765957at2"/>
<dbReference type="Proteomes" id="UP000198705">
    <property type="component" value="Unassembled WGS sequence"/>
</dbReference>
<gene>
    <name evidence="2" type="ORF">SAMN04487989_102118</name>
</gene>
<keyword evidence="1" id="KW-0732">Signal</keyword>
<feature type="chain" id="PRO_5011613031" evidence="1">
    <location>
        <begin position="25"/>
        <end position="419"/>
    </location>
</feature>
<dbReference type="AlphaFoldDB" id="A0A1I5AKB3"/>
<evidence type="ECO:0000256" key="1">
    <source>
        <dbReference type="SAM" id="SignalP"/>
    </source>
</evidence>
<evidence type="ECO:0000313" key="3">
    <source>
        <dbReference type="Proteomes" id="UP000198705"/>
    </source>
</evidence>
<sequence length="419" mass="45462">MKQFIKTTLLLVLCFSAFYSTTYAQQSINYKAVLKDNNGNVIANDVVPVQFNILKGVAQTNVYSELHTPTTDGNGIIIINIGDGTLVGGSPLFSTIDWADDSHFLQVLINTGGGLVDMGVTEFNAVPYALSSGDKSWESENDNVHVLSKNVGIGTDSPTELLQINDADTAGIKLAVPSLADRSKIEFRNGLETGNYSFYKIENRSDLLRFELDSDLITAAGYQARMTLSNLGLALENGTRVNEFSTDGTLAGNSNTALPTEMAVKTYVDNSIATLETNTKTIIIPASQFVSDESNYDLRYGNSGTFVYKTENNSPLYASIIVPVGSTLTSITFNFRDVNSSPNVNISGSILYAFKSAIFPTLQFTVSTFGASSSGFEESYSTPITVNPDRQYYVRVIPTSVWTNSDLGINSVKVTYTEN</sequence>